<dbReference type="PANTHER" id="PTHR13812">
    <property type="entry name" value="KETIMINE REDUCTASE MU-CRYSTALLIN"/>
    <property type="match status" value="1"/>
</dbReference>
<dbReference type="RefSeq" id="WP_346078586.1">
    <property type="nucleotide sequence ID" value="NZ_BAABDG010000002.1"/>
</dbReference>
<protein>
    <submittedName>
        <fullName evidence="1">Alanine dehydrogenase</fullName>
    </submittedName>
</protein>
<evidence type="ECO:0000313" key="1">
    <source>
        <dbReference type="EMBL" id="GAA3879550.1"/>
    </source>
</evidence>
<dbReference type="EMBL" id="BAABDG010000002">
    <property type="protein sequence ID" value="GAA3879550.1"/>
    <property type="molecule type" value="Genomic_DNA"/>
</dbReference>
<sequence>MTNNSGKVLILNEKQVKDELTPQLVLDLVEKSFAEYANGNAVNPVKLHLPLYPHHEGYINSMPSYLTKMEIAGAKVVSVFKHNMKEHCLPSTIGTIILHNTETGAPYAIMDGTYITAARTGAVIGVMAKYLAKQNSKVFTVVGAGATGLSAFIMINAALNESITEVRLVDISPDAQARFSSSAKEIFPAIRYVNYDSIQEACTGADIIVAAATASTPLYDDITFDKGSTLLMIEGDMDDKFANRFDSFIVDFKECFVERVNVTNTYHAEETGEPIQLLSEESVTAEIGDVITGKATGRKSDEDIIVVGSIGMGIQDIIVADYACKKAREKNKGTLVDFFNLP</sequence>
<organism evidence="1 2">
    <name type="scientific">Gibbsiella dentisursi</name>
    <dbReference type="NCBI Taxonomy" id="796890"/>
    <lineage>
        <taxon>Bacteria</taxon>
        <taxon>Pseudomonadati</taxon>
        <taxon>Pseudomonadota</taxon>
        <taxon>Gammaproteobacteria</taxon>
        <taxon>Enterobacterales</taxon>
        <taxon>Yersiniaceae</taxon>
        <taxon>Gibbsiella</taxon>
    </lineage>
</organism>
<comment type="caution">
    <text evidence="1">The sequence shown here is derived from an EMBL/GenBank/DDBJ whole genome shotgun (WGS) entry which is preliminary data.</text>
</comment>
<evidence type="ECO:0000313" key="2">
    <source>
        <dbReference type="Proteomes" id="UP001499994"/>
    </source>
</evidence>
<dbReference type="Gene3D" id="3.40.50.720">
    <property type="entry name" value="NAD(P)-binding Rossmann-like Domain"/>
    <property type="match status" value="1"/>
</dbReference>
<keyword evidence="2" id="KW-1185">Reference proteome</keyword>
<gene>
    <name evidence="1" type="primary">ala</name>
    <name evidence="1" type="ORF">GCM10022405_01330</name>
</gene>
<dbReference type="PANTHER" id="PTHR13812:SF19">
    <property type="entry name" value="KETIMINE REDUCTASE MU-CRYSTALLIN"/>
    <property type="match status" value="1"/>
</dbReference>
<accession>A0ABP7KJX3</accession>
<dbReference type="InterPro" id="IPR036291">
    <property type="entry name" value="NAD(P)-bd_dom_sf"/>
</dbReference>
<dbReference type="PIRSF" id="PIRSF001439">
    <property type="entry name" value="CryM"/>
    <property type="match status" value="1"/>
</dbReference>
<dbReference type="InterPro" id="IPR003462">
    <property type="entry name" value="ODC_Mu_crystall"/>
</dbReference>
<proteinExistence type="predicted"/>
<dbReference type="Gene3D" id="3.30.1780.10">
    <property type="entry name" value="ornithine cyclodeaminase, domain 1"/>
    <property type="match status" value="1"/>
</dbReference>
<dbReference type="Proteomes" id="UP001499994">
    <property type="component" value="Unassembled WGS sequence"/>
</dbReference>
<dbReference type="Pfam" id="PF02423">
    <property type="entry name" value="OCD_Mu_crystall"/>
    <property type="match status" value="1"/>
</dbReference>
<dbReference type="InterPro" id="IPR023401">
    <property type="entry name" value="ODC_N"/>
</dbReference>
<dbReference type="SUPFAM" id="SSF51735">
    <property type="entry name" value="NAD(P)-binding Rossmann-fold domains"/>
    <property type="match status" value="1"/>
</dbReference>
<name>A0ABP7KJX3_9GAMM</name>
<reference evidence="2" key="1">
    <citation type="journal article" date="2019" name="Int. J. Syst. Evol. Microbiol.">
        <title>The Global Catalogue of Microorganisms (GCM) 10K type strain sequencing project: providing services to taxonomists for standard genome sequencing and annotation.</title>
        <authorList>
            <consortium name="The Broad Institute Genomics Platform"/>
            <consortium name="The Broad Institute Genome Sequencing Center for Infectious Disease"/>
            <person name="Wu L."/>
            <person name="Ma J."/>
        </authorList>
    </citation>
    <scope>NUCLEOTIDE SEQUENCE [LARGE SCALE GENOMIC DNA]</scope>
    <source>
        <strain evidence="2">JCM 17201</strain>
    </source>
</reference>